<reference evidence="3 4" key="1">
    <citation type="submission" date="2014-06" db="EMBL/GenBank/DDBJ databases">
        <authorList>
            <person name="Swart Estienne"/>
        </authorList>
    </citation>
    <scope>NUCLEOTIDE SEQUENCE [LARGE SCALE GENOMIC DNA]</scope>
    <source>
        <strain evidence="3 4">130c</strain>
    </source>
</reference>
<evidence type="ECO:0000256" key="1">
    <source>
        <dbReference type="SAM" id="Coils"/>
    </source>
</evidence>
<sequence length="716" mass="81267">MVHPRGSTASLAIKQSIDMGSRNTKVDSLDKQSKTGGFCLTSNKIAVDLEEIKASQNRLSMAQSQSSTNVTKQQSQNQSTQQKYTQYQSNKNLIKVNLLDKPRNSNIGIKGPHPSTQIKNLKFVPLNVLSTPILQSLSPRSDHQMQTVSAPTYLQRKNSQEKSPPKFQNSTKAYQTQQRQVENYLKTFNSPEHVRYSSKIQNSKNIKMQTQLKTTSKYNVADERYSFSPIVYKSKQIKHQTDMERGTIQSKKPNQDSLILSEYNVYQTTQASFPKQKIMTSFQQDLPNVCQTIPVTTETSNFIKICQEDLQICDVVDEPTSKENDKTQDHSSNAYQASNWNSVQQFYNNGLIQKSVNTDGIACINFSLRSVSNMSFTNQEDANRRVSRNSNVQDYEANSKSRLNDQHRSTSLNNMQKRSSQLFQPSKTDQGVAERLKQKQYIKTKVNTLNQGSLDNSYKKLQISKKQQPVQSTRKNSISTANNSSKIIDFKQRSDRYSMLIQTNNSSPSQQPYSSKTSTAQSKKLIDQHKPKEIKPIYGVLNERGKHLISNASKNFNSNFGKMQNSEPKHQKGEQIKVEIRQNYMSSISSQNNLLSTKTISGVDPDHNNNTMLYSGTYNTSSHHTSICKDNSDQNNMDSQLLIDMSGVSSKLKVFVERYSSEFALLKREVVSLRERNQFLESQLMLQSNSVTTAGSTSNTIPKYQKVQESIARRKC</sequence>
<organism evidence="3 4">
    <name type="scientific">Stylonychia lemnae</name>
    <name type="common">Ciliate</name>
    <dbReference type="NCBI Taxonomy" id="5949"/>
    <lineage>
        <taxon>Eukaryota</taxon>
        <taxon>Sar</taxon>
        <taxon>Alveolata</taxon>
        <taxon>Ciliophora</taxon>
        <taxon>Intramacronucleata</taxon>
        <taxon>Spirotrichea</taxon>
        <taxon>Stichotrichia</taxon>
        <taxon>Sporadotrichida</taxon>
        <taxon>Oxytrichidae</taxon>
        <taxon>Stylonychinae</taxon>
        <taxon>Stylonychia</taxon>
    </lineage>
</organism>
<name>A0A078A1B4_STYLE</name>
<feature type="region of interest" description="Disordered" evidence="2">
    <location>
        <begin position="503"/>
        <end position="528"/>
    </location>
</feature>
<dbReference type="AlphaFoldDB" id="A0A078A1B4"/>
<gene>
    <name evidence="3" type="primary">Contig99.g123</name>
    <name evidence="3" type="ORF">STYLEM_4875</name>
</gene>
<feature type="coiled-coil region" evidence="1">
    <location>
        <begin position="656"/>
        <end position="683"/>
    </location>
</feature>
<dbReference type="EMBL" id="CCKQ01004719">
    <property type="protein sequence ID" value="CDW75880.1"/>
    <property type="molecule type" value="Genomic_DNA"/>
</dbReference>
<feature type="region of interest" description="Disordered" evidence="2">
    <location>
        <begin position="63"/>
        <end position="85"/>
    </location>
</feature>
<feature type="compositionally biased region" description="Basic and acidic residues" evidence="2">
    <location>
        <begin position="397"/>
        <end position="408"/>
    </location>
</feature>
<evidence type="ECO:0000313" key="3">
    <source>
        <dbReference type="EMBL" id="CDW75880.1"/>
    </source>
</evidence>
<dbReference type="Proteomes" id="UP000039865">
    <property type="component" value="Unassembled WGS sequence"/>
</dbReference>
<proteinExistence type="predicted"/>
<feature type="region of interest" description="Disordered" evidence="2">
    <location>
        <begin position="379"/>
        <end position="434"/>
    </location>
</feature>
<feature type="region of interest" description="Disordered" evidence="2">
    <location>
        <begin position="137"/>
        <end position="175"/>
    </location>
</feature>
<protein>
    <submittedName>
        <fullName evidence="3">Uncharacterized protein</fullName>
    </submittedName>
</protein>
<feature type="compositionally biased region" description="Polar residues" evidence="2">
    <location>
        <begin position="409"/>
        <end position="429"/>
    </location>
</feature>
<evidence type="ECO:0000256" key="2">
    <source>
        <dbReference type="SAM" id="MobiDB-lite"/>
    </source>
</evidence>
<keyword evidence="1" id="KW-0175">Coiled coil</keyword>
<feature type="compositionally biased region" description="Polar residues" evidence="2">
    <location>
        <begin position="137"/>
        <end position="157"/>
    </location>
</feature>
<feature type="compositionally biased region" description="Polar residues" evidence="2">
    <location>
        <begin position="464"/>
        <end position="486"/>
    </location>
</feature>
<feature type="compositionally biased region" description="Low complexity" evidence="2">
    <location>
        <begin position="503"/>
        <end position="519"/>
    </location>
</feature>
<dbReference type="InParanoid" id="A0A078A1B4"/>
<accession>A0A078A1B4</accession>
<evidence type="ECO:0000313" key="4">
    <source>
        <dbReference type="Proteomes" id="UP000039865"/>
    </source>
</evidence>
<keyword evidence="4" id="KW-1185">Reference proteome</keyword>
<feature type="region of interest" description="Disordered" evidence="2">
    <location>
        <begin position="462"/>
        <end position="491"/>
    </location>
</feature>
<feature type="compositionally biased region" description="Polar residues" evidence="2">
    <location>
        <begin position="166"/>
        <end position="175"/>
    </location>
</feature>